<protein>
    <submittedName>
        <fullName evidence="1">Uncharacterized protein</fullName>
    </submittedName>
</protein>
<dbReference type="AlphaFoldDB" id="A0A0P7YIF5"/>
<name>A0A0P7YIF5_9RHOB</name>
<evidence type="ECO:0000313" key="1">
    <source>
        <dbReference type="EMBL" id="KPP90357.1"/>
    </source>
</evidence>
<proteinExistence type="predicted"/>
<evidence type="ECO:0000313" key="2">
    <source>
        <dbReference type="Proteomes" id="UP000050413"/>
    </source>
</evidence>
<accession>A0A0P7YIF5</accession>
<sequence>MRMFDVPYVRRASHPRELPLDGGHLRLAVADLLLMLEVIKAPLPVVALAVRDFTGALHVEVVFCLALEHGVMVLHPALVALDGCCHMLGALIVDCDAVALAELLGRIVGQRYGHGQFEDRGQGIGAVEAQEIGQPFLEIGQELGVELAELQRIGHKCCLTILHGLSGVRGVRCLLRLNRPGFTITPGIMLSAAIRARSAFVRRRRPLGPSITSCREIPTPFEPSKWTPILPSISKIHTLRHAHAHRMAESSKIWQEGIGIALTQNITAGWGKPR</sequence>
<reference evidence="1 2" key="1">
    <citation type="submission" date="2015-09" db="EMBL/GenBank/DDBJ databases">
        <title>Identification and resolution of microdiversity through metagenomic sequencing of parallel consortia.</title>
        <authorList>
            <person name="Nelson W.C."/>
            <person name="Romine M.F."/>
            <person name="Lindemann S.R."/>
        </authorList>
    </citation>
    <scope>NUCLEOTIDE SEQUENCE [LARGE SCALE GENOMIC DNA]</scope>
    <source>
        <strain evidence="1">HL-91</strain>
    </source>
</reference>
<organism evidence="1 2">
    <name type="scientific">Roseibaca calidilacus</name>
    <dbReference type="NCBI Taxonomy" id="1666912"/>
    <lineage>
        <taxon>Bacteria</taxon>
        <taxon>Pseudomonadati</taxon>
        <taxon>Pseudomonadota</taxon>
        <taxon>Alphaproteobacteria</taxon>
        <taxon>Rhodobacterales</taxon>
        <taxon>Paracoccaceae</taxon>
        <taxon>Roseinatronobacter</taxon>
    </lineage>
</organism>
<comment type="caution">
    <text evidence="1">The sequence shown here is derived from an EMBL/GenBank/DDBJ whole genome shotgun (WGS) entry which is preliminary data.</text>
</comment>
<gene>
    <name evidence="1" type="ORF">HLUCCA05_14000</name>
</gene>
<dbReference type="EMBL" id="LJSG01000018">
    <property type="protein sequence ID" value="KPP90357.1"/>
    <property type="molecule type" value="Genomic_DNA"/>
</dbReference>
<dbReference type="Proteomes" id="UP000050413">
    <property type="component" value="Unassembled WGS sequence"/>
</dbReference>